<name>A0A9J6A4U8_SOLCO</name>
<proteinExistence type="predicted"/>
<protein>
    <recommendedName>
        <fullName evidence="1">At1g61320/AtMIF1 LRR domain-containing protein</fullName>
    </recommendedName>
</protein>
<dbReference type="SUPFAM" id="SSF52047">
    <property type="entry name" value="RNI-like"/>
    <property type="match status" value="1"/>
</dbReference>
<evidence type="ECO:0000259" key="1">
    <source>
        <dbReference type="Pfam" id="PF23622"/>
    </source>
</evidence>
<dbReference type="InterPro" id="IPR053772">
    <property type="entry name" value="At1g61320/At1g61330-like"/>
</dbReference>
<sequence length="522" mass="60861">MAEIIDRISELPVHIIHAILGRACKYGLKEEAQICVLSKTWKSIWGGRPDVIIFQSNFHNKSLENFVQFVDDSLQPHVEQNLRIETLRLMDLYSPELVSHMDRWIELATKHNVRFLEIGISWSGSLYYTIPDAIYSAAKTLTKLSLYKCNFEINHNSTTNKLQKLIATCPLIRDLKLSGCRGLQNNLYVSGLVNLENLELRACEKLHKVEIRAPKLRKFLHVGSPLHKHRKTHEPESLPCTIDILDGYNTLKYLHLEDSTMTDQEFEYQLCKLTALEVLILKGCYVMKNINVVSEKLKRFSLWDWGNVEKVNMMLAPNLKMFDFEGIKMPFSISTMDPCKLERANLRFYLMPELRNSYIFGDVETSWCNNMQDFVRKFDYSKGLIFVIICEKNNSILIYEDPREILVPPTRELKLHIEIPSMCLESFAYNLIRNLHPKIVSIVPCTESKILQVFRETTKESRMKQYKQSKRLNEVSIQKGAVDNHEDNGRKSCMYSWLKSTSLIERITTFTFKWEKKVVTQD</sequence>
<evidence type="ECO:0000313" key="3">
    <source>
        <dbReference type="Proteomes" id="UP000824120"/>
    </source>
</evidence>
<dbReference type="InterPro" id="IPR055357">
    <property type="entry name" value="LRR_At1g61320_AtMIF1"/>
</dbReference>
<comment type="caution">
    <text evidence="2">The sequence shown here is derived from an EMBL/GenBank/DDBJ whole genome shotgun (WGS) entry which is preliminary data.</text>
</comment>
<gene>
    <name evidence="2" type="ORF">H5410_019052</name>
</gene>
<dbReference type="Proteomes" id="UP000824120">
    <property type="component" value="Chromosome 3"/>
</dbReference>
<dbReference type="EMBL" id="JACXVP010000003">
    <property type="protein sequence ID" value="KAG5619228.1"/>
    <property type="molecule type" value="Genomic_DNA"/>
</dbReference>
<feature type="domain" description="At1g61320/AtMIF1 LRR" evidence="1">
    <location>
        <begin position="246"/>
        <end position="335"/>
    </location>
</feature>
<reference evidence="2 3" key="1">
    <citation type="submission" date="2020-09" db="EMBL/GenBank/DDBJ databases">
        <title>De no assembly of potato wild relative species, Solanum commersonii.</title>
        <authorList>
            <person name="Cho K."/>
        </authorList>
    </citation>
    <scope>NUCLEOTIDE SEQUENCE [LARGE SCALE GENOMIC DNA]</scope>
    <source>
        <strain evidence="2">LZ3.2</strain>
        <tissue evidence="2">Leaf</tissue>
    </source>
</reference>
<dbReference type="PANTHER" id="PTHR34145">
    <property type="entry name" value="OS02G0105600 PROTEIN"/>
    <property type="match status" value="1"/>
</dbReference>
<keyword evidence="3" id="KW-1185">Reference proteome</keyword>
<dbReference type="Gene3D" id="3.80.10.10">
    <property type="entry name" value="Ribonuclease Inhibitor"/>
    <property type="match status" value="1"/>
</dbReference>
<dbReference type="Pfam" id="PF23622">
    <property type="entry name" value="LRR_At1g61320_AtMIF1"/>
    <property type="match status" value="2"/>
</dbReference>
<dbReference type="AlphaFoldDB" id="A0A9J6A4U8"/>
<accession>A0A9J6A4U8</accession>
<dbReference type="InterPro" id="IPR032675">
    <property type="entry name" value="LRR_dom_sf"/>
</dbReference>
<dbReference type="OrthoDB" id="1271833at2759"/>
<dbReference type="PANTHER" id="PTHR34145:SF51">
    <property type="entry name" value="FBD DOMAIN-CONTAINING PROTEIN"/>
    <property type="match status" value="1"/>
</dbReference>
<organism evidence="2 3">
    <name type="scientific">Solanum commersonii</name>
    <name type="common">Commerson's wild potato</name>
    <name type="synonym">Commerson's nightshade</name>
    <dbReference type="NCBI Taxonomy" id="4109"/>
    <lineage>
        <taxon>Eukaryota</taxon>
        <taxon>Viridiplantae</taxon>
        <taxon>Streptophyta</taxon>
        <taxon>Embryophyta</taxon>
        <taxon>Tracheophyta</taxon>
        <taxon>Spermatophyta</taxon>
        <taxon>Magnoliopsida</taxon>
        <taxon>eudicotyledons</taxon>
        <taxon>Gunneridae</taxon>
        <taxon>Pentapetalae</taxon>
        <taxon>asterids</taxon>
        <taxon>lamiids</taxon>
        <taxon>Solanales</taxon>
        <taxon>Solanaceae</taxon>
        <taxon>Solanoideae</taxon>
        <taxon>Solaneae</taxon>
        <taxon>Solanum</taxon>
    </lineage>
</organism>
<evidence type="ECO:0000313" key="2">
    <source>
        <dbReference type="EMBL" id="KAG5619228.1"/>
    </source>
</evidence>
<feature type="domain" description="At1g61320/AtMIF1 LRR" evidence="1">
    <location>
        <begin position="74"/>
        <end position="224"/>
    </location>
</feature>